<evidence type="ECO:0000256" key="6">
    <source>
        <dbReference type="ARBA" id="ARBA00023136"/>
    </source>
</evidence>
<evidence type="ECO:0000256" key="2">
    <source>
        <dbReference type="ARBA" id="ARBA00022448"/>
    </source>
</evidence>
<dbReference type="Gene3D" id="1.10.3720.10">
    <property type="entry name" value="MetI-like"/>
    <property type="match status" value="1"/>
</dbReference>
<evidence type="ECO:0000256" key="3">
    <source>
        <dbReference type="ARBA" id="ARBA00022475"/>
    </source>
</evidence>
<keyword evidence="4 7" id="KW-0812">Transmembrane</keyword>
<name>A0A8E0ITF8_LACPA</name>
<feature type="transmembrane region" description="Helical" evidence="7">
    <location>
        <begin position="131"/>
        <end position="153"/>
    </location>
</feature>
<evidence type="ECO:0000313" key="10">
    <source>
        <dbReference type="Proteomes" id="UP000014252"/>
    </source>
</evidence>
<evidence type="ECO:0000256" key="4">
    <source>
        <dbReference type="ARBA" id="ARBA00022692"/>
    </source>
</evidence>
<evidence type="ECO:0000259" key="8">
    <source>
        <dbReference type="PROSITE" id="PS50928"/>
    </source>
</evidence>
<feature type="domain" description="ABC transmembrane type-1" evidence="8">
    <location>
        <begin position="43"/>
        <end position="255"/>
    </location>
</feature>
<dbReference type="InterPro" id="IPR000515">
    <property type="entry name" value="MetI-like"/>
</dbReference>
<sequence>FYPMIMTVYNSFFATNIRGEAAKFVGLGNYFSIFQDPLFLKSLAGTLVYVVAFAAITIVAGVVLARLATMKLRRISWFQTAFAGTMGTSAAAASILWLFLFNPSVGLASFALKAMGLTNANLLVDPTGAMIVIVLASVWMALGFAFLILLSAFQSVPPEYYEVADIAGWSQYKQTLKITVPMISPTLFFLFVVEIIDGFKMFAQIDLITGGGPNNATNFLAYKIYQDAFTFHNFGTASAESIVLTVIIALATWIQFHYTERKVYYA</sequence>
<evidence type="ECO:0000256" key="5">
    <source>
        <dbReference type="ARBA" id="ARBA00022989"/>
    </source>
</evidence>
<dbReference type="CDD" id="cd06261">
    <property type="entry name" value="TM_PBP2"/>
    <property type="match status" value="1"/>
</dbReference>
<keyword evidence="2 7" id="KW-0813">Transport</keyword>
<dbReference type="GO" id="GO:0005886">
    <property type="term" value="C:plasma membrane"/>
    <property type="evidence" value="ECO:0007669"/>
    <property type="project" value="UniProtKB-SubCell"/>
</dbReference>
<comment type="subcellular location">
    <subcellularLocation>
        <location evidence="1 7">Cell membrane</location>
        <topology evidence="1 7">Multi-pass membrane protein</topology>
    </subcellularLocation>
</comment>
<dbReference type="InterPro" id="IPR035906">
    <property type="entry name" value="MetI-like_sf"/>
</dbReference>
<organism evidence="9 10">
    <name type="scientific">Lacticaseibacillus paracasei subsp. paracasei Lpp71</name>
    <dbReference type="NCBI Taxonomy" id="1256207"/>
    <lineage>
        <taxon>Bacteria</taxon>
        <taxon>Bacillati</taxon>
        <taxon>Bacillota</taxon>
        <taxon>Bacilli</taxon>
        <taxon>Lactobacillales</taxon>
        <taxon>Lactobacillaceae</taxon>
        <taxon>Lacticaseibacillus</taxon>
    </lineage>
</organism>
<proteinExistence type="inferred from homology"/>
<comment type="similarity">
    <text evidence="7">Belongs to the binding-protein-dependent transport system permease family.</text>
</comment>
<comment type="caution">
    <text evidence="9">The sequence shown here is derived from an EMBL/GenBank/DDBJ whole genome shotgun (WGS) entry which is preliminary data.</text>
</comment>
<keyword evidence="3" id="KW-1003">Cell membrane</keyword>
<dbReference type="SUPFAM" id="SSF161098">
    <property type="entry name" value="MetI-like"/>
    <property type="match status" value="1"/>
</dbReference>
<feature type="non-terminal residue" evidence="9">
    <location>
        <position position="1"/>
    </location>
</feature>
<dbReference type="InterPro" id="IPR051393">
    <property type="entry name" value="ABC_transporter_permease"/>
</dbReference>
<dbReference type="PANTHER" id="PTHR30193">
    <property type="entry name" value="ABC TRANSPORTER PERMEASE PROTEIN"/>
    <property type="match status" value="1"/>
</dbReference>
<dbReference type="Pfam" id="PF00528">
    <property type="entry name" value="BPD_transp_1"/>
    <property type="match status" value="1"/>
</dbReference>
<accession>A0A8E0ITF8</accession>
<feature type="transmembrane region" description="Helical" evidence="7">
    <location>
        <begin position="47"/>
        <end position="68"/>
    </location>
</feature>
<reference evidence="9 10" key="1">
    <citation type="journal article" date="2013" name="PLoS ONE">
        <title>Lactobacillus paracasei comparative genomics: towards species pan-genome definition and exploitation of diversity.</title>
        <authorList>
            <person name="Smokvina T."/>
            <person name="Wels M."/>
            <person name="Polka J."/>
            <person name="Chervaux C."/>
            <person name="Brisse S."/>
            <person name="Boekhorst J."/>
            <person name="van Hylckama Vlieg J.E."/>
            <person name="Siezen R.J."/>
        </authorList>
    </citation>
    <scope>NUCLEOTIDE SEQUENCE [LARGE SCALE GENOMIC DNA]</scope>
    <source>
        <strain evidence="9 10">Lpp71</strain>
    </source>
</reference>
<feature type="transmembrane region" description="Helical" evidence="7">
    <location>
        <begin position="178"/>
        <end position="196"/>
    </location>
</feature>
<dbReference type="PANTHER" id="PTHR30193:SF37">
    <property type="entry name" value="INNER MEMBRANE ABC TRANSPORTER PERMEASE PROTEIN YCJO"/>
    <property type="match status" value="1"/>
</dbReference>
<keyword evidence="5 7" id="KW-1133">Transmembrane helix</keyword>
<dbReference type="PROSITE" id="PS50928">
    <property type="entry name" value="ABC_TM1"/>
    <property type="match status" value="1"/>
</dbReference>
<dbReference type="Proteomes" id="UP000014252">
    <property type="component" value="Unassembled WGS sequence"/>
</dbReference>
<evidence type="ECO:0000256" key="1">
    <source>
        <dbReference type="ARBA" id="ARBA00004651"/>
    </source>
</evidence>
<evidence type="ECO:0000256" key="7">
    <source>
        <dbReference type="RuleBase" id="RU363032"/>
    </source>
</evidence>
<dbReference type="EMBL" id="ANKD01000213">
    <property type="protein sequence ID" value="EPC76379.1"/>
    <property type="molecule type" value="Genomic_DNA"/>
</dbReference>
<dbReference type="GO" id="GO:0055085">
    <property type="term" value="P:transmembrane transport"/>
    <property type="evidence" value="ECO:0007669"/>
    <property type="project" value="InterPro"/>
</dbReference>
<gene>
    <name evidence="9" type="ORF">Lpp71_04651</name>
</gene>
<protein>
    <submittedName>
        <fullName evidence="9">Sugar ABC transporter permease</fullName>
    </submittedName>
</protein>
<dbReference type="AlphaFoldDB" id="A0A8E0ITF8"/>
<evidence type="ECO:0000313" key="9">
    <source>
        <dbReference type="EMBL" id="EPC76379.1"/>
    </source>
</evidence>
<keyword evidence="6 7" id="KW-0472">Membrane</keyword>
<feature type="transmembrane region" description="Helical" evidence="7">
    <location>
        <begin position="80"/>
        <end position="100"/>
    </location>
</feature>